<dbReference type="PANTHER" id="PTHR31890:SF9">
    <property type="entry name" value="PLANT INVERTASE_PECTIN METHYLESTERASE INHIBITOR SUPERFAMILY PROTEIN"/>
    <property type="match status" value="1"/>
</dbReference>
<dbReference type="PANTHER" id="PTHR31890">
    <property type="entry name" value="PLANT INVERTASE/PECTIN METHYLESTERASE INHIBITOR SUPERFAMILY PROTEIN"/>
    <property type="match status" value="1"/>
</dbReference>
<comment type="caution">
    <text evidence="3">The sequence shown here is derived from an EMBL/GenBank/DDBJ whole genome shotgun (WGS) entry which is preliminary data.</text>
</comment>
<evidence type="ECO:0000313" key="4">
    <source>
        <dbReference type="Proteomes" id="UP001567538"/>
    </source>
</evidence>
<dbReference type="Pfam" id="PF04043">
    <property type="entry name" value="PMEI"/>
    <property type="match status" value="1"/>
</dbReference>
<organism evidence="3 4">
    <name type="scientific">Salvia divinorum</name>
    <name type="common">Maria pastora</name>
    <name type="synonym">Diviner's sage</name>
    <dbReference type="NCBI Taxonomy" id="28513"/>
    <lineage>
        <taxon>Eukaryota</taxon>
        <taxon>Viridiplantae</taxon>
        <taxon>Streptophyta</taxon>
        <taxon>Embryophyta</taxon>
        <taxon>Tracheophyta</taxon>
        <taxon>Spermatophyta</taxon>
        <taxon>Magnoliopsida</taxon>
        <taxon>eudicotyledons</taxon>
        <taxon>Gunneridae</taxon>
        <taxon>Pentapetalae</taxon>
        <taxon>asterids</taxon>
        <taxon>lamiids</taxon>
        <taxon>Lamiales</taxon>
        <taxon>Lamiaceae</taxon>
        <taxon>Nepetoideae</taxon>
        <taxon>Mentheae</taxon>
        <taxon>Salviinae</taxon>
        <taxon>Salvia</taxon>
        <taxon>Salvia subgen. Calosphace</taxon>
    </lineage>
</organism>
<keyword evidence="4" id="KW-1185">Reference proteome</keyword>
<proteinExistence type="predicted"/>
<dbReference type="Proteomes" id="UP001567538">
    <property type="component" value="Unassembled WGS sequence"/>
</dbReference>
<sequence length="200" mass="20776">MGKSTLLISPYLLLLVSAASAGNPSAALDEACKKTPDPAFCKLLLQPSAAEFTGNDPKQMGFAAINATLDKVKGVKTFMTGKAVKGAKNKELKGAIMDCVGQFERGEKALRLAVGDYGRNGSEAPSSNAPRKLGAKAVPIKELDTASDELTTCREALRKSVDAPSQGGAGDENADVGTEALRAARESVLACSISKSLFMP</sequence>
<dbReference type="NCBIfam" id="TIGR01614">
    <property type="entry name" value="PME_inhib"/>
    <property type="match status" value="1"/>
</dbReference>
<dbReference type="SMART" id="SM00856">
    <property type="entry name" value="PMEI"/>
    <property type="match status" value="1"/>
</dbReference>
<reference evidence="3 4" key="1">
    <citation type="submission" date="2024-06" db="EMBL/GenBank/DDBJ databases">
        <title>A chromosome level genome sequence of Diviner's sage (Salvia divinorum).</title>
        <authorList>
            <person name="Ford S.A."/>
            <person name="Ro D.-K."/>
            <person name="Ness R.W."/>
            <person name="Phillips M.A."/>
        </authorList>
    </citation>
    <scope>NUCLEOTIDE SEQUENCE [LARGE SCALE GENOMIC DNA]</scope>
    <source>
        <strain evidence="3">SAF-2024a</strain>
        <tissue evidence="3">Leaf</tissue>
    </source>
</reference>
<feature type="signal peptide" evidence="1">
    <location>
        <begin position="1"/>
        <end position="21"/>
    </location>
</feature>
<dbReference type="EMBL" id="JBEAFC010000011">
    <property type="protein sequence ID" value="KAL1535511.1"/>
    <property type="molecule type" value="Genomic_DNA"/>
</dbReference>
<feature type="chain" id="PRO_5044814213" description="Pectinesterase inhibitor domain-containing protein" evidence="1">
    <location>
        <begin position="22"/>
        <end position="200"/>
    </location>
</feature>
<evidence type="ECO:0000256" key="1">
    <source>
        <dbReference type="SAM" id="SignalP"/>
    </source>
</evidence>
<dbReference type="InterPro" id="IPR006501">
    <property type="entry name" value="Pectinesterase_inhib_dom"/>
</dbReference>
<feature type="domain" description="Pectinesterase inhibitor" evidence="2">
    <location>
        <begin position="23"/>
        <end position="197"/>
    </location>
</feature>
<dbReference type="AlphaFoldDB" id="A0ABD1FXE8"/>
<name>A0ABD1FXE8_SALDI</name>
<gene>
    <name evidence="3" type="ORF">AAHA92_28282</name>
</gene>
<dbReference type="InterPro" id="IPR035513">
    <property type="entry name" value="Invertase/methylesterase_inhib"/>
</dbReference>
<evidence type="ECO:0000313" key="3">
    <source>
        <dbReference type="EMBL" id="KAL1535511.1"/>
    </source>
</evidence>
<dbReference type="Gene3D" id="1.20.140.40">
    <property type="entry name" value="Invertase/pectin methylesterase inhibitor family protein"/>
    <property type="match status" value="1"/>
</dbReference>
<accession>A0ABD1FXE8</accession>
<evidence type="ECO:0000259" key="2">
    <source>
        <dbReference type="SMART" id="SM00856"/>
    </source>
</evidence>
<protein>
    <recommendedName>
        <fullName evidence="2">Pectinesterase inhibitor domain-containing protein</fullName>
    </recommendedName>
</protein>
<dbReference type="SUPFAM" id="SSF101148">
    <property type="entry name" value="Plant invertase/pectin methylesterase inhibitor"/>
    <property type="match status" value="1"/>
</dbReference>
<keyword evidence="1" id="KW-0732">Signal</keyword>